<dbReference type="OrthoDB" id="4524286at2"/>
<feature type="region of interest" description="Disordered" evidence="1">
    <location>
        <begin position="818"/>
        <end position="873"/>
    </location>
</feature>
<comment type="caution">
    <text evidence="3">The sequence shown here is derived from an EMBL/GenBank/DDBJ whole genome shotgun (WGS) entry which is preliminary data.</text>
</comment>
<dbReference type="InterPro" id="IPR027417">
    <property type="entry name" value="P-loop_NTPase"/>
</dbReference>
<evidence type="ECO:0000313" key="3">
    <source>
        <dbReference type="EMBL" id="RJO74007.1"/>
    </source>
</evidence>
<proteinExistence type="predicted"/>
<protein>
    <recommendedName>
        <fullName evidence="2">AAA+ ATPase domain-containing protein</fullName>
    </recommendedName>
</protein>
<gene>
    <name evidence="3" type="ORF">D5S18_18780</name>
</gene>
<dbReference type="SMART" id="SM00382">
    <property type="entry name" value="AAA"/>
    <property type="match status" value="1"/>
</dbReference>
<keyword evidence="4" id="KW-1185">Reference proteome</keyword>
<dbReference type="Pfam" id="PF13604">
    <property type="entry name" value="AAA_30"/>
    <property type="match status" value="1"/>
</dbReference>
<evidence type="ECO:0000313" key="4">
    <source>
        <dbReference type="Proteomes" id="UP000266677"/>
    </source>
</evidence>
<dbReference type="AlphaFoldDB" id="A0A3A4K8I3"/>
<feature type="domain" description="AAA+ ATPase" evidence="2">
    <location>
        <begin position="268"/>
        <end position="403"/>
    </location>
</feature>
<sequence>MIGEWALRAAAYLPHGQAGSEFVRGLLREHTRNEKPLDAEDIATDVAVQLAGVAGLAAANRAQLDRAIETALASCLFDSSRQHDRASKVVRKLLSPAPSPELLERIAAAHNARVRATYDLSSASTEVLQTVAGRRSTWTEANIRSAVEDRVGLCEFDSDQAHRDAVEEVTGHVRDRLSIQLTIDPDPTPAALARRNGESIFTVTGAIRYTSQAVLDAEARLINAARTPTTISLPDRAVDKSIADIHRDQNVVLGDDQRAIARYLCGSGMLLSVAVGPAGSGKTTAMRAVSDAWQASGRTVVALAPSASAARVLGTQLDLRAKTIATLLTQAHHGLPTGVTPGTMILIDEATMAATADLDAVLRHASAQGAIIRCIADPGQLSAVQAGGIIRTIARDLRVPQLHRLIRFSDPEEAQATLAVRSGDVDAAWDFYATHGRISHGMNDELRQEILHEHLQDRARGISSLMIAATLDDVAALNAAAQAAHATTGHIQTTGTQIPLSDGHTGYPGDVIITRLNNRRLRITGGTRTGTQIDNGDLWHIHRIHPDNTITATGIGHRGSIHLPAEYIRHHVELGYATTIYRAEGATADHAHILMNETLGRALAYVGLTRGRHLNRIYLATDKLIDLSGDEQPDDPSEPHQVFAKVLAREDDNLSATDIIRSEQAAADRRRRAAYTHACRHLATAHSTYLLDRALPTVFFHAASRSANYQTLLDTVSLAEAHGLDAGELVAAICTDNHRDFGQSLTNARDTAAVLRARADIWISEHLGSFPTTASPDSGFRALRDLALLTKLPATHPGHDAELTRYATELHDSIHRTAPVADQPHSSTRPTAVTDNPAVVPANPPRSAPPSTQRRRLIPRHRLPMPVRRRRSR</sequence>
<dbReference type="SUPFAM" id="SSF52540">
    <property type="entry name" value="P-loop containing nucleoside triphosphate hydrolases"/>
    <property type="match status" value="2"/>
</dbReference>
<dbReference type="Gene3D" id="2.30.30.940">
    <property type="match status" value="1"/>
</dbReference>
<organism evidence="3 4">
    <name type="scientific">Nocardia panacis</name>
    <dbReference type="NCBI Taxonomy" id="2340916"/>
    <lineage>
        <taxon>Bacteria</taxon>
        <taxon>Bacillati</taxon>
        <taxon>Actinomycetota</taxon>
        <taxon>Actinomycetes</taxon>
        <taxon>Mycobacteriales</taxon>
        <taxon>Nocardiaceae</taxon>
        <taxon>Nocardia</taxon>
    </lineage>
</organism>
<dbReference type="Proteomes" id="UP000266677">
    <property type="component" value="Unassembled WGS sequence"/>
</dbReference>
<evidence type="ECO:0000259" key="2">
    <source>
        <dbReference type="SMART" id="SM00382"/>
    </source>
</evidence>
<dbReference type="RefSeq" id="WP_120042373.1">
    <property type="nucleotide sequence ID" value="NZ_QZFU01000021.1"/>
</dbReference>
<accession>A0A3A4K8I3</accession>
<reference evidence="3 4" key="1">
    <citation type="submission" date="2018-09" db="EMBL/GenBank/DDBJ databases">
        <title>YIM PH21274 draft genome.</title>
        <authorList>
            <person name="Miao C."/>
        </authorList>
    </citation>
    <scope>NUCLEOTIDE SEQUENCE [LARGE SCALE GENOMIC DNA]</scope>
    <source>
        <strain evidence="3 4">YIM PH 21724</strain>
    </source>
</reference>
<name>A0A3A4K8I3_9NOCA</name>
<dbReference type="Gene3D" id="3.40.50.300">
    <property type="entry name" value="P-loop containing nucleotide triphosphate hydrolases"/>
    <property type="match status" value="2"/>
</dbReference>
<dbReference type="CDD" id="cd18809">
    <property type="entry name" value="SF1_C_RecD"/>
    <property type="match status" value="1"/>
</dbReference>
<evidence type="ECO:0000256" key="1">
    <source>
        <dbReference type="SAM" id="MobiDB-lite"/>
    </source>
</evidence>
<dbReference type="EMBL" id="QZFU01000021">
    <property type="protein sequence ID" value="RJO74007.1"/>
    <property type="molecule type" value="Genomic_DNA"/>
</dbReference>
<feature type="compositionally biased region" description="Polar residues" evidence="1">
    <location>
        <begin position="824"/>
        <end position="834"/>
    </location>
</feature>
<feature type="compositionally biased region" description="Basic residues" evidence="1">
    <location>
        <begin position="853"/>
        <end position="873"/>
    </location>
</feature>
<dbReference type="InterPro" id="IPR003593">
    <property type="entry name" value="AAA+_ATPase"/>
</dbReference>